<gene>
    <name evidence="8 15" type="primary">dnaA</name>
    <name evidence="15" type="ordered locus">TREAZ_2339</name>
</gene>
<feature type="domain" description="Chromosomal replication initiator DnaA C-terminal" evidence="14">
    <location>
        <begin position="374"/>
        <end position="443"/>
    </location>
</feature>
<dbReference type="GO" id="GO:0005524">
    <property type="term" value="F:ATP binding"/>
    <property type="evidence" value="ECO:0007669"/>
    <property type="project" value="UniProtKB-UniRule"/>
</dbReference>
<keyword evidence="16" id="KW-1185">Reference proteome</keyword>
<dbReference type="KEGG" id="taz:TREAZ_2339"/>
<comment type="function">
    <text evidence="8 10">Plays an essential role in the initiation and regulation of chromosomal replication. ATP-DnaA binds to the origin of replication (oriC) to initiate formation of the DNA replication initiation complex once per cell cycle. Binds the DnaA box (a 9 base pair repeat at the origin) and separates the double-stranded (ds)DNA. Forms a right-handed helical filament on oriC DNA; dsDNA binds to the exterior of the filament while single-stranded (ss)DNA is stabiized in the filament's interior. The ATP-DnaA-oriC complex binds and stabilizes one strand of the AT-rich DNA unwinding element (DUE), permitting loading of DNA polymerase. After initiation quickly degrades to an ADP-DnaA complex that is not apt for DNA replication. Binds acidic phospholipids.</text>
</comment>
<dbReference type="GO" id="GO:0008289">
    <property type="term" value="F:lipid binding"/>
    <property type="evidence" value="ECO:0007669"/>
    <property type="project" value="UniProtKB-KW"/>
</dbReference>
<dbReference type="EMBL" id="CP001841">
    <property type="protein sequence ID" value="AEF82728.1"/>
    <property type="molecule type" value="Genomic_DNA"/>
</dbReference>
<dbReference type="PANTHER" id="PTHR30050">
    <property type="entry name" value="CHROMOSOMAL REPLICATION INITIATOR PROTEIN DNAA"/>
    <property type="match status" value="1"/>
</dbReference>
<dbReference type="SMART" id="SM00760">
    <property type="entry name" value="Bac_DnaA_C"/>
    <property type="match status" value="1"/>
</dbReference>
<dbReference type="eggNOG" id="COG0593">
    <property type="taxonomic scope" value="Bacteria"/>
</dbReference>
<evidence type="ECO:0000313" key="16">
    <source>
        <dbReference type="Proteomes" id="UP000009222"/>
    </source>
</evidence>
<evidence type="ECO:0000259" key="14">
    <source>
        <dbReference type="SMART" id="SM00760"/>
    </source>
</evidence>
<dbReference type="InterPro" id="IPR038454">
    <property type="entry name" value="DnaA_N_sf"/>
</dbReference>
<evidence type="ECO:0000256" key="5">
    <source>
        <dbReference type="ARBA" id="ARBA00022840"/>
    </source>
</evidence>
<dbReference type="InterPro" id="IPR020591">
    <property type="entry name" value="Chromosome_initiator_DnaA-like"/>
</dbReference>
<dbReference type="Pfam" id="PF08299">
    <property type="entry name" value="Bac_DnaA_C"/>
    <property type="match status" value="1"/>
</dbReference>
<dbReference type="Proteomes" id="UP000009222">
    <property type="component" value="Chromosome"/>
</dbReference>
<evidence type="ECO:0000259" key="13">
    <source>
        <dbReference type="SMART" id="SM00382"/>
    </source>
</evidence>
<evidence type="ECO:0000256" key="6">
    <source>
        <dbReference type="ARBA" id="ARBA00023121"/>
    </source>
</evidence>
<dbReference type="InterPro" id="IPR001957">
    <property type="entry name" value="Chromosome_initiator_DnaA"/>
</dbReference>
<sequence length="471" mass="53853">MAEYDYKPFWDETINQLHQKLGEEEFTIYLGNLKYLGASESEISVSVPSFFFREMFRSRYHNQLEEKLSELTGKKLALSLEVPQETGEKDTQKKAAEPVPEPQPPNSSPITPSQPIASAKPDKKPHPQLQEDYTFETFVVSEDNSFAFNAASAVARNPGIAKNYNPLLIYGGVGLGKTHLMQAIGHFIHNNTSLKILYIRGETFMQDFVDMTFQKNMPDFKKKYRNVDILLIDDIHTIEKGAGTQEELFYTFEELYKNKKQMVFTCDRPVTELKGMAPRLQSRFQWGLHIDLKPPNYETRYAILKKKMENRNVLVPDEVIDLISKNISSNVRDLEGALNKLTAYAELLGKPITLDIARKELKDLIDSSKPGNLSVENIQRVVADHFHLSPNDLKGKKRSHTIVRARHIAMYLIRNLTEYSFTDIGEDFGGRDHSTVLVSCDKIEIECRTDSNLYSTIENLKRTIKEYGAKS</sequence>
<dbReference type="InterPro" id="IPR018312">
    <property type="entry name" value="Chromosome_initiator_DnaA_CS"/>
</dbReference>
<name>F5Y7G3_LEAAZ</name>
<feature type="binding site" evidence="8">
    <location>
        <position position="177"/>
    </location>
    <ligand>
        <name>ATP</name>
        <dbReference type="ChEBI" id="CHEBI:30616"/>
    </ligand>
</feature>
<evidence type="ECO:0000256" key="4">
    <source>
        <dbReference type="ARBA" id="ARBA00022741"/>
    </source>
</evidence>
<dbReference type="CDD" id="cd00009">
    <property type="entry name" value="AAA"/>
    <property type="match status" value="1"/>
</dbReference>
<evidence type="ECO:0000256" key="1">
    <source>
        <dbReference type="ARBA" id="ARBA00006583"/>
    </source>
</evidence>
<dbReference type="FunCoup" id="F5Y7G3">
    <property type="interactions" value="362"/>
</dbReference>
<dbReference type="Gene3D" id="1.10.1750.10">
    <property type="match status" value="1"/>
</dbReference>
<comment type="caution">
    <text evidence="8">Lacks conserved residue(s) required for the propagation of feature annotation.</text>
</comment>
<keyword evidence="5 8" id="KW-0067">ATP-binding</keyword>
<evidence type="ECO:0000256" key="7">
    <source>
        <dbReference type="ARBA" id="ARBA00023125"/>
    </source>
</evidence>
<dbReference type="SUPFAM" id="SSF52540">
    <property type="entry name" value="P-loop containing nucleoside triphosphate hydrolases"/>
    <property type="match status" value="1"/>
</dbReference>
<dbReference type="FunFam" id="1.10.8.60:FF:000003">
    <property type="entry name" value="Chromosomal replication initiator protein DnaA"/>
    <property type="match status" value="1"/>
</dbReference>
<dbReference type="InterPro" id="IPR013159">
    <property type="entry name" value="DnaA_C"/>
</dbReference>
<feature type="binding site" evidence="8">
    <location>
        <position position="176"/>
    </location>
    <ligand>
        <name>ATP</name>
        <dbReference type="ChEBI" id="CHEBI:30616"/>
    </ligand>
</feature>
<dbReference type="InterPro" id="IPR010921">
    <property type="entry name" value="Trp_repressor/repl_initiator"/>
</dbReference>
<proteinExistence type="inferred from homology"/>
<feature type="region of interest" description="Domain I, interacts with DnaA modulators" evidence="8">
    <location>
        <begin position="1"/>
        <end position="105"/>
    </location>
</feature>
<dbReference type="GO" id="GO:0005886">
    <property type="term" value="C:plasma membrane"/>
    <property type="evidence" value="ECO:0007669"/>
    <property type="project" value="TreeGrafter"/>
</dbReference>
<dbReference type="InterPro" id="IPR013317">
    <property type="entry name" value="DnaA_dom"/>
</dbReference>
<dbReference type="NCBIfam" id="TIGR00362">
    <property type="entry name" value="DnaA"/>
    <property type="match status" value="1"/>
</dbReference>
<dbReference type="HAMAP" id="MF_00377">
    <property type="entry name" value="DnaA_bact"/>
    <property type="match status" value="1"/>
</dbReference>
<dbReference type="Gene3D" id="1.10.8.60">
    <property type="match status" value="1"/>
</dbReference>
<dbReference type="InParanoid" id="F5Y7G3"/>
<dbReference type="HOGENOM" id="CLU_026910_3_1_12"/>
<dbReference type="InterPro" id="IPR024633">
    <property type="entry name" value="DnaA_N_dom"/>
</dbReference>
<dbReference type="SMART" id="SM00382">
    <property type="entry name" value="AAA"/>
    <property type="match status" value="1"/>
</dbReference>
<dbReference type="PANTHER" id="PTHR30050:SF2">
    <property type="entry name" value="CHROMOSOMAL REPLICATION INITIATOR PROTEIN DNAA"/>
    <property type="match status" value="1"/>
</dbReference>
<protein>
    <recommendedName>
        <fullName evidence="8 9">Chromosomal replication initiator protein DnaA</fullName>
    </recommendedName>
</protein>
<accession>F5Y7G3</accession>
<evidence type="ECO:0000256" key="3">
    <source>
        <dbReference type="ARBA" id="ARBA00022705"/>
    </source>
</evidence>
<feature type="region of interest" description="Disordered" evidence="12">
    <location>
        <begin position="80"/>
        <end position="128"/>
    </location>
</feature>
<feature type="compositionally biased region" description="Basic and acidic residues" evidence="12">
    <location>
        <begin position="86"/>
        <end position="96"/>
    </location>
</feature>
<dbReference type="STRING" id="545695.TREAZ_2339"/>
<keyword evidence="2 8" id="KW-0963">Cytoplasm</keyword>
<keyword evidence="6 8" id="KW-0446">Lipid-binding</keyword>
<comment type="subunit">
    <text evidence="8">Oligomerizes as a right-handed, spiral filament on DNA at oriC.</text>
</comment>
<dbReference type="Pfam" id="PF11638">
    <property type="entry name" value="DnaA_N"/>
    <property type="match status" value="1"/>
</dbReference>
<reference evidence="15 16" key="2">
    <citation type="journal article" date="2011" name="ISME J.">
        <title>RNA-seq reveals cooperative metabolic interactions between two termite-gut spirochete species in co-culture.</title>
        <authorList>
            <person name="Rosenthal A.Z."/>
            <person name="Matson E.G."/>
            <person name="Eldar A."/>
            <person name="Leadbetter J.R."/>
        </authorList>
    </citation>
    <scope>NUCLEOTIDE SEQUENCE [LARGE SCALE GENOMIC DNA]</scope>
    <source>
        <strain evidence="16">ATCC BAA-888 / DSM 13862 / ZAS-9</strain>
    </source>
</reference>
<dbReference type="OrthoDB" id="9807019at2"/>
<feature type="domain" description="AAA+ ATPase" evidence="13">
    <location>
        <begin position="163"/>
        <end position="291"/>
    </location>
</feature>
<dbReference type="GO" id="GO:0006275">
    <property type="term" value="P:regulation of DNA replication"/>
    <property type="evidence" value="ECO:0007669"/>
    <property type="project" value="UniProtKB-UniRule"/>
</dbReference>
<dbReference type="PRINTS" id="PR00051">
    <property type="entry name" value="DNAA"/>
</dbReference>
<reference evidence="16" key="1">
    <citation type="submission" date="2009-12" db="EMBL/GenBank/DDBJ databases">
        <title>Complete sequence of Treponema azotonutricium strain ZAS-9.</title>
        <authorList>
            <person name="Tetu S.G."/>
            <person name="Matson E."/>
            <person name="Ren Q."/>
            <person name="Seshadri R."/>
            <person name="Elbourne L."/>
            <person name="Hassan K.A."/>
            <person name="Durkin A."/>
            <person name="Radune D."/>
            <person name="Mohamoud Y."/>
            <person name="Shay R."/>
            <person name="Jin S."/>
            <person name="Zhang X."/>
            <person name="Lucey K."/>
            <person name="Ballor N.R."/>
            <person name="Ottesen E."/>
            <person name="Rosenthal R."/>
            <person name="Allen A."/>
            <person name="Leadbetter J.R."/>
            <person name="Paulsen I.T."/>
        </authorList>
    </citation>
    <scope>NUCLEOTIDE SEQUENCE [LARGE SCALE GENOMIC DNA]</scope>
    <source>
        <strain evidence="16">ATCC BAA-888 / DSM 13862 / ZAS-9</strain>
    </source>
</reference>
<keyword evidence="4 8" id="KW-0547">Nucleotide-binding</keyword>
<keyword evidence="3 8" id="KW-0235">DNA replication</keyword>
<comment type="domain">
    <text evidence="8">Domain I is involved in oligomerization and binding regulators, domain II is flexibile and of varying length in different bacteria, domain III forms the AAA+ region, while domain IV binds dsDNA.</text>
</comment>
<dbReference type="Gene3D" id="3.30.300.180">
    <property type="match status" value="1"/>
</dbReference>
<dbReference type="PROSITE" id="PS01008">
    <property type="entry name" value="DNAA"/>
    <property type="match status" value="1"/>
</dbReference>
<feature type="binding site" evidence="8">
    <location>
        <position position="174"/>
    </location>
    <ligand>
        <name>ATP</name>
        <dbReference type="ChEBI" id="CHEBI:30616"/>
    </ligand>
</feature>
<comment type="subcellular location">
    <subcellularLocation>
        <location evidence="8">Cytoplasm</location>
    </subcellularLocation>
</comment>
<organism evidence="15 16">
    <name type="scientific">Leadbettera azotonutricia (strain ATCC BAA-888 / DSM 13862 / ZAS-9)</name>
    <name type="common">Treponema azotonutricium</name>
    <dbReference type="NCBI Taxonomy" id="545695"/>
    <lineage>
        <taxon>Bacteria</taxon>
        <taxon>Pseudomonadati</taxon>
        <taxon>Spirochaetota</taxon>
        <taxon>Spirochaetia</taxon>
        <taxon>Spirochaetales</taxon>
        <taxon>Breznakiellaceae</taxon>
        <taxon>Leadbettera</taxon>
    </lineage>
</organism>
<dbReference type="AlphaFoldDB" id="F5Y7G3"/>
<dbReference type="CDD" id="cd06571">
    <property type="entry name" value="Bac_DnaA_C"/>
    <property type="match status" value="1"/>
</dbReference>
<evidence type="ECO:0000256" key="2">
    <source>
        <dbReference type="ARBA" id="ARBA00022490"/>
    </source>
</evidence>
<evidence type="ECO:0000256" key="11">
    <source>
        <dbReference type="RuleBase" id="RU004227"/>
    </source>
</evidence>
<feature type="region of interest" description="Domain IV, binds dsDNA" evidence="8">
    <location>
        <begin position="346"/>
        <end position="471"/>
    </location>
</feature>
<evidence type="ECO:0000256" key="12">
    <source>
        <dbReference type="SAM" id="MobiDB-lite"/>
    </source>
</evidence>
<dbReference type="InterPro" id="IPR003593">
    <property type="entry name" value="AAA+_ATPase"/>
</dbReference>
<evidence type="ECO:0000256" key="10">
    <source>
        <dbReference type="RuleBase" id="RU000577"/>
    </source>
</evidence>
<comment type="similarity">
    <text evidence="1 8 11">Belongs to the DnaA family.</text>
</comment>
<evidence type="ECO:0000256" key="9">
    <source>
        <dbReference type="NCBIfam" id="TIGR00362"/>
    </source>
</evidence>
<dbReference type="Pfam" id="PF00308">
    <property type="entry name" value="Bac_DnaA"/>
    <property type="match status" value="1"/>
</dbReference>
<keyword evidence="7 8" id="KW-0238">DNA-binding</keyword>
<dbReference type="RefSeq" id="WP_015709716.1">
    <property type="nucleotide sequence ID" value="NC_015577.1"/>
</dbReference>
<dbReference type="SUPFAM" id="SSF48295">
    <property type="entry name" value="TrpR-like"/>
    <property type="match status" value="1"/>
</dbReference>
<feature type="binding site" evidence="8">
    <location>
        <position position="178"/>
    </location>
    <ligand>
        <name>ATP</name>
        <dbReference type="ChEBI" id="CHEBI:30616"/>
    </ligand>
</feature>
<dbReference type="InterPro" id="IPR027417">
    <property type="entry name" value="P-loop_NTPase"/>
</dbReference>
<evidence type="ECO:0000313" key="15">
    <source>
        <dbReference type="EMBL" id="AEF82728.1"/>
    </source>
</evidence>
<dbReference type="GO" id="GO:0005737">
    <property type="term" value="C:cytoplasm"/>
    <property type="evidence" value="ECO:0007669"/>
    <property type="project" value="UniProtKB-SubCell"/>
</dbReference>
<dbReference type="GO" id="GO:0003688">
    <property type="term" value="F:DNA replication origin binding"/>
    <property type="evidence" value="ECO:0007669"/>
    <property type="project" value="UniProtKB-UniRule"/>
</dbReference>
<dbReference type="Gene3D" id="3.40.50.300">
    <property type="entry name" value="P-loop containing nucleotide triphosphate hydrolases"/>
    <property type="match status" value="1"/>
</dbReference>
<evidence type="ECO:0000256" key="8">
    <source>
        <dbReference type="HAMAP-Rule" id="MF_00377"/>
    </source>
</evidence>
<dbReference type="GO" id="GO:0006270">
    <property type="term" value="P:DNA replication initiation"/>
    <property type="evidence" value="ECO:0007669"/>
    <property type="project" value="UniProtKB-UniRule"/>
</dbReference>